<feature type="region of interest" description="Disordered" evidence="3">
    <location>
        <begin position="1"/>
        <end position="85"/>
    </location>
</feature>
<feature type="compositionally biased region" description="Basic and acidic residues" evidence="3">
    <location>
        <begin position="239"/>
        <end position="267"/>
    </location>
</feature>
<dbReference type="SMART" id="SM00360">
    <property type="entry name" value="RRM"/>
    <property type="match status" value="1"/>
</dbReference>
<dbReference type="InterPro" id="IPR035979">
    <property type="entry name" value="RBD_domain_sf"/>
</dbReference>
<evidence type="ECO:0000313" key="5">
    <source>
        <dbReference type="EMBL" id="KAF7716235.1"/>
    </source>
</evidence>
<evidence type="ECO:0000256" key="2">
    <source>
        <dbReference type="PROSITE-ProRule" id="PRU00176"/>
    </source>
</evidence>
<dbReference type="SMART" id="SM01218">
    <property type="entry name" value="FoP_duplication"/>
    <property type="match status" value="1"/>
</dbReference>
<dbReference type="PANTHER" id="PTHR19965:SF82">
    <property type="entry name" value="THO COMPLEX SUBUNIT 4"/>
    <property type="match status" value="1"/>
</dbReference>
<feature type="compositionally biased region" description="Basic and acidic residues" evidence="3">
    <location>
        <begin position="32"/>
        <end position="67"/>
    </location>
</feature>
<dbReference type="PANTHER" id="PTHR19965">
    <property type="entry name" value="RNA AND EXPORT FACTOR BINDING PROTEIN"/>
    <property type="match status" value="1"/>
</dbReference>
<dbReference type="Pfam" id="PF00076">
    <property type="entry name" value="RRM_1"/>
    <property type="match status" value="1"/>
</dbReference>
<evidence type="ECO:0000259" key="4">
    <source>
        <dbReference type="PROSITE" id="PS50102"/>
    </source>
</evidence>
<dbReference type="InterPro" id="IPR012677">
    <property type="entry name" value="Nucleotide-bd_a/b_plait_sf"/>
</dbReference>
<feature type="compositionally biased region" description="Low complexity" evidence="3">
    <location>
        <begin position="19"/>
        <end position="29"/>
    </location>
</feature>
<accession>A0A8J8W5J9</accession>
<dbReference type="SUPFAM" id="SSF54928">
    <property type="entry name" value="RNA-binding domain, RBD"/>
    <property type="match status" value="1"/>
</dbReference>
<feature type="compositionally biased region" description="Gly residues" evidence="3">
    <location>
        <begin position="228"/>
        <end position="237"/>
    </location>
</feature>
<dbReference type="GO" id="GO:0005634">
    <property type="term" value="C:nucleus"/>
    <property type="evidence" value="ECO:0007669"/>
    <property type="project" value="TreeGrafter"/>
</dbReference>
<protein>
    <recommendedName>
        <fullName evidence="4">RRM domain-containing protein</fullName>
    </recommendedName>
</protein>
<dbReference type="Pfam" id="PF13865">
    <property type="entry name" value="FoP_duplication"/>
    <property type="match status" value="1"/>
</dbReference>
<dbReference type="PROSITE" id="PS50102">
    <property type="entry name" value="RRM"/>
    <property type="match status" value="1"/>
</dbReference>
<feature type="domain" description="RRM" evidence="4">
    <location>
        <begin position="87"/>
        <end position="164"/>
    </location>
</feature>
<dbReference type="InterPro" id="IPR051229">
    <property type="entry name" value="ALYREF_mRNA_export"/>
</dbReference>
<feature type="compositionally biased region" description="Basic and acidic residues" evidence="3">
    <location>
        <begin position="197"/>
        <end position="206"/>
    </location>
</feature>
<name>A0A8J8W5J9_9EURO</name>
<organism evidence="5 6">
    <name type="scientific">Penicillium ucsense</name>
    <dbReference type="NCBI Taxonomy" id="2839758"/>
    <lineage>
        <taxon>Eukaryota</taxon>
        <taxon>Fungi</taxon>
        <taxon>Dikarya</taxon>
        <taxon>Ascomycota</taxon>
        <taxon>Pezizomycotina</taxon>
        <taxon>Eurotiomycetes</taxon>
        <taxon>Eurotiomycetidae</taxon>
        <taxon>Eurotiales</taxon>
        <taxon>Aspergillaceae</taxon>
        <taxon>Penicillium</taxon>
    </lineage>
</organism>
<dbReference type="Gene3D" id="3.30.70.330">
    <property type="match status" value="1"/>
</dbReference>
<feature type="region of interest" description="Disordered" evidence="3">
    <location>
        <begin position="158"/>
        <end position="302"/>
    </location>
</feature>
<sequence>MDRSLDEIIAEDTSRKQSRPSGNRRNPPQNRRRGDRDAVRKPYPQERVDLNSDWVHDKYDDDRDARGSRGGRRRRSNSPDRSGRALTKVRVENLHYDITEGDLEDLFTRIGPVLDLTLVYDRAGRSEGVAYVTYQRLSDAHESIREFDGANAKGQPIRLSLVPGRRERNPDRNTLFERVERPGRSSRSLSPGAGGEGSRRSRRSDVSKPAPDGIDRYVPGSRQRSPRRGGGGAGGGRRNGRDGRDGRDNRGRGERTARDGRPRKTQEELDQEMDDYWGGNNATTEAADKQPEQPVSAAPAAVAAPVVPAAADDDIDMIE</sequence>
<dbReference type="Proteomes" id="UP000631181">
    <property type="component" value="Unassembled WGS sequence"/>
</dbReference>
<dbReference type="InterPro" id="IPR025715">
    <property type="entry name" value="FoP_C"/>
</dbReference>
<dbReference type="AlphaFoldDB" id="A0A8J8W5J9"/>
<proteinExistence type="predicted"/>
<dbReference type="OrthoDB" id="5382468at2759"/>
<keyword evidence="6" id="KW-1185">Reference proteome</keyword>
<dbReference type="InterPro" id="IPR000504">
    <property type="entry name" value="RRM_dom"/>
</dbReference>
<evidence type="ECO:0000256" key="1">
    <source>
        <dbReference type="ARBA" id="ARBA00022884"/>
    </source>
</evidence>
<dbReference type="CDD" id="cd12418">
    <property type="entry name" value="RRM_Aly_REF_like"/>
    <property type="match status" value="1"/>
</dbReference>
<evidence type="ECO:0000313" key="6">
    <source>
        <dbReference type="Proteomes" id="UP000631181"/>
    </source>
</evidence>
<dbReference type="GO" id="GO:0003729">
    <property type="term" value="F:mRNA binding"/>
    <property type="evidence" value="ECO:0007669"/>
    <property type="project" value="TreeGrafter"/>
</dbReference>
<comment type="caution">
    <text evidence="5">The sequence shown here is derived from an EMBL/GenBank/DDBJ whole genome shotgun (WGS) entry which is preliminary data.</text>
</comment>
<gene>
    <name evidence="5" type="ORF">PECM_005926</name>
</gene>
<keyword evidence="1 2" id="KW-0694">RNA-binding</keyword>
<evidence type="ECO:0000256" key="3">
    <source>
        <dbReference type="SAM" id="MobiDB-lite"/>
    </source>
</evidence>
<dbReference type="EMBL" id="WIWV01000044">
    <property type="protein sequence ID" value="KAF7716235.1"/>
    <property type="molecule type" value="Genomic_DNA"/>
</dbReference>
<feature type="compositionally biased region" description="Basic and acidic residues" evidence="3">
    <location>
        <begin position="164"/>
        <end position="183"/>
    </location>
</feature>
<reference evidence="5" key="1">
    <citation type="journal article" date="2020" name="Front. Microbiol.">
        <title>Gene regulatory networks of Penicillium echinulatum 2HH and Penicillium oxalicum 114-2 inferred by a computational biology approach.</title>
        <authorList>
            <person name="Lenz A.R."/>
            <person name="Galan-Vasquez E."/>
            <person name="Balbinot E."/>
            <person name="De Abreu F.P."/>
            <person name="De Oliveira N.S."/>
            <person name="Da Rosa L.O."/>
            <person name="De Avila E Silva S."/>
            <person name="Camassola M."/>
            <person name="Dillon A.J.P."/>
            <person name="Perez-Rueda E."/>
        </authorList>
    </citation>
    <scope>NUCLEOTIDE SEQUENCE</scope>
    <source>
        <strain evidence="5">S1M29</strain>
    </source>
</reference>